<evidence type="ECO:0000313" key="2">
    <source>
        <dbReference type="Proteomes" id="UP001595660"/>
    </source>
</evidence>
<dbReference type="SUPFAM" id="SSF53756">
    <property type="entry name" value="UDP-Glycosyltransferase/glycogen phosphorylase"/>
    <property type="match status" value="1"/>
</dbReference>
<accession>A0ABD5NC91</accession>
<protein>
    <submittedName>
        <fullName evidence="1">DUF354 domain-containing protein</fullName>
    </submittedName>
</protein>
<sequence>MSDARAPATPDAPRPDDPQTVVLSVQHPAHVHFFKHAYRELDARGHDVHVFVRDKSVVCDLLDAADVPHSVLLDADGGSVYANQLRYEWRLLRATRGLDPDVFAGVGGVSTSHVASVLGARSVAFTDTEHATLSNALAFPFADTVCTPACFRGDAGDSHRRYDGYHELAYLHPDRFDPDPAVLDEVGVDADEQFVVLRSVAWSAAHDAGNAGFLDVRDAVERLEATGATVLVTAEADLPDAVADRRVSVPPERMHDLLAFADCFVGEGATMAAESAVLGTPAVYVNTLETGLTDELAERYGLLFRCHGSDRQVRALARATAVLDGAMDRDWDARRADLLAERTDTTGVVVDQILGGDG</sequence>
<name>A0ABD5NC91_9EURY</name>
<dbReference type="InterPro" id="IPR007152">
    <property type="entry name" value="DUF354"/>
</dbReference>
<evidence type="ECO:0000313" key="1">
    <source>
        <dbReference type="EMBL" id="MFC3476712.1"/>
    </source>
</evidence>
<gene>
    <name evidence="1" type="ORF">ACFOKC_03140</name>
</gene>
<dbReference type="Pfam" id="PF04007">
    <property type="entry name" value="DUF354"/>
    <property type="match status" value="1"/>
</dbReference>
<reference evidence="1 2" key="1">
    <citation type="journal article" date="2019" name="Int. J. Syst. Evol. Microbiol.">
        <title>The Global Catalogue of Microorganisms (GCM) 10K type strain sequencing project: providing services to taxonomists for standard genome sequencing and annotation.</title>
        <authorList>
            <consortium name="The Broad Institute Genomics Platform"/>
            <consortium name="The Broad Institute Genome Sequencing Center for Infectious Disease"/>
            <person name="Wu L."/>
            <person name="Ma J."/>
        </authorList>
    </citation>
    <scope>NUCLEOTIDE SEQUENCE [LARGE SCALE GENOMIC DNA]</scope>
    <source>
        <strain evidence="1 2">CGMCC 1.12562</strain>
    </source>
</reference>
<organism evidence="1 2">
    <name type="scientific">Halobacterium litoreum</name>
    <dbReference type="NCBI Taxonomy" id="2039234"/>
    <lineage>
        <taxon>Archaea</taxon>
        <taxon>Methanobacteriati</taxon>
        <taxon>Methanobacteriota</taxon>
        <taxon>Stenosarchaea group</taxon>
        <taxon>Halobacteria</taxon>
        <taxon>Halobacteriales</taxon>
        <taxon>Halobacteriaceae</taxon>
        <taxon>Halobacterium</taxon>
    </lineage>
</organism>
<proteinExistence type="predicted"/>
<dbReference type="PANTHER" id="PTHR39662:SF1">
    <property type="entry name" value="DUF354 DOMAIN-CONTAINING PROTEIN"/>
    <property type="match status" value="1"/>
</dbReference>
<dbReference type="EMBL" id="JBHRWN010000002">
    <property type="protein sequence ID" value="MFC3476712.1"/>
    <property type="molecule type" value="Genomic_DNA"/>
</dbReference>
<dbReference type="AlphaFoldDB" id="A0ABD5NC91"/>
<dbReference type="Proteomes" id="UP001595660">
    <property type="component" value="Unassembled WGS sequence"/>
</dbReference>
<dbReference type="RefSeq" id="WP_232572144.1">
    <property type="nucleotide sequence ID" value="NZ_CP089466.1"/>
</dbReference>
<comment type="caution">
    <text evidence="1">The sequence shown here is derived from an EMBL/GenBank/DDBJ whole genome shotgun (WGS) entry which is preliminary data.</text>
</comment>
<dbReference type="GeneID" id="69117372"/>
<dbReference type="PANTHER" id="PTHR39662">
    <property type="entry name" value="DUF354 DOMAIN-CONTAINING PROTEIN-RELATED"/>
    <property type="match status" value="1"/>
</dbReference>
<dbReference type="PIRSF" id="PIRSF005357">
    <property type="entry name" value="UCP005357"/>
    <property type="match status" value="1"/>
</dbReference>
<keyword evidence="2" id="KW-1185">Reference proteome</keyword>